<feature type="transmembrane region" description="Helical" evidence="1">
    <location>
        <begin position="70"/>
        <end position="93"/>
    </location>
</feature>
<keyword evidence="3" id="KW-1185">Reference proteome</keyword>
<gene>
    <name evidence="2" type="ORF">P4T90_17820</name>
</gene>
<comment type="caution">
    <text evidence="2">The sequence shown here is derived from an EMBL/GenBank/DDBJ whole genome shotgun (WGS) entry which is preliminary data.</text>
</comment>
<organism evidence="2 3">
    <name type="scientific">Heyndrickxia acidicola</name>
    <dbReference type="NCBI Taxonomy" id="209389"/>
    <lineage>
        <taxon>Bacteria</taxon>
        <taxon>Bacillati</taxon>
        <taxon>Bacillota</taxon>
        <taxon>Bacilli</taxon>
        <taxon>Bacillales</taxon>
        <taxon>Bacillaceae</taxon>
        <taxon>Heyndrickxia</taxon>
    </lineage>
</organism>
<sequence length="151" mass="18255">MEQNIAMLNQYTDQTTKQMLQNLVSRKKKFERYKKRHLLLLWTSVFYSFACLYLLYHTVLEPYSYSFGEIFMVFAGQFKHALFLLSAAGLWGATKILYDKKQKTESEYHALRCEIIDKSKDLWKNEAWKERHLVFEMMKKKYDINLFHQSK</sequence>
<dbReference type="Pfam" id="PF10864">
    <property type="entry name" value="DUF2663"/>
    <property type="match status" value="1"/>
</dbReference>
<keyword evidence="1" id="KW-0472">Membrane</keyword>
<evidence type="ECO:0000313" key="3">
    <source>
        <dbReference type="Proteomes" id="UP001341444"/>
    </source>
</evidence>
<evidence type="ECO:0000256" key="1">
    <source>
        <dbReference type="SAM" id="Phobius"/>
    </source>
</evidence>
<reference evidence="2 3" key="1">
    <citation type="submission" date="2023-03" db="EMBL/GenBank/DDBJ databases">
        <title>Bacillus Genome Sequencing.</title>
        <authorList>
            <person name="Dunlap C."/>
        </authorList>
    </citation>
    <scope>NUCLEOTIDE SEQUENCE [LARGE SCALE GENOMIC DNA]</scope>
    <source>
        <strain evidence="2 3">B-23453</strain>
    </source>
</reference>
<keyword evidence="1" id="KW-1133">Transmembrane helix</keyword>
<accession>A0ABU6MLR1</accession>
<name>A0ABU6MLR1_9BACI</name>
<keyword evidence="1" id="KW-0812">Transmembrane</keyword>
<dbReference type="RefSeq" id="WP_066262590.1">
    <property type="nucleotide sequence ID" value="NZ_JARMAB010000027.1"/>
</dbReference>
<dbReference type="EMBL" id="JARMAB010000027">
    <property type="protein sequence ID" value="MED1204906.1"/>
    <property type="molecule type" value="Genomic_DNA"/>
</dbReference>
<dbReference type="Proteomes" id="UP001341444">
    <property type="component" value="Unassembled WGS sequence"/>
</dbReference>
<dbReference type="InterPro" id="IPR020210">
    <property type="entry name" value="Uncharacterised_YpbF_TM"/>
</dbReference>
<feature type="transmembrane region" description="Helical" evidence="1">
    <location>
        <begin position="38"/>
        <end position="58"/>
    </location>
</feature>
<proteinExistence type="predicted"/>
<protein>
    <submittedName>
        <fullName evidence="2">YpbF family protein</fullName>
    </submittedName>
</protein>
<evidence type="ECO:0000313" key="2">
    <source>
        <dbReference type="EMBL" id="MED1204906.1"/>
    </source>
</evidence>